<organism evidence="3 4">
    <name type="scientific">Paragonimus westermani</name>
    <dbReference type="NCBI Taxonomy" id="34504"/>
    <lineage>
        <taxon>Eukaryota</taxon>
        <taxon>Metazoa</taxon>
        <taxon>Spiralia</taxon>
        <taxon>Lophotrochozoa</taxon>
        <taxon>Platyhelminthes</taxon>
        <taxon>Trematoda</taxon>
        <taxon>Digenea</taxon>
        <taxon>Plagiorchiida</taxon>
        <taxon>Troglotremata</taxon>
        <taxon>Troglotrematidae</taxon>
        <taxon>Paragonimus</taxon>
    </lineage>
</organism>
<dbReference type="InterPro" id="IPR039059">
    <property type="entry name" value="MVP"/>
</dbReference>
<keyword evidence="4" id="KW-1185">Reference proteome</keyword>
<feature type="domain" description="Major vault protein shoulder" evidence="1">
    <location>
        <begin position="139"/>
        <end position="265"/>
    </location>
</feature>
<evidence type="ECO:0008006" key="5">
    <source>
        <dbReference type="Google" id="ProtNLM"/>
    </source>
</evidence>
<dbReference type="GO" id="GO:0005634">
    <property type="term" value="C:nucleus"/>
    <property type="evidence" value="ECO:0007669"/>
    <property type="project" value="TreeGrafter"/>
</dbReference>
<evidence type="ECO:0000313" key="3">
    <source>
        <dbReference type="EMBL" id="KAF8561642.1"/>
    </source>
</evidence>
<gene>
    <name evidence="3" type="ORF">P879_11460</name>
</gene>
<dbReference type="PANTHER" id="PTHR14165:SF16">
    <property type="entry name" value="MAJOR VAULT PROTEIN"/>
    <property type="match status" value="1"/>
</dbReference>
<dbReference type="Gene3D" id="6.20.380.10">
    <property type="match status" value="1"/>
</dbReference>
<comment type="caution">
    <text evidence="3">The sequence shown here is derived from an EMBL/GenBank/DDBJ whole genome shotgun (WGS) entry which is preliminary data.</text>
</comment>
<dbReference type="FunFam" id="2.30.30.570:FF:000001">
    <property type="entry name" value="major vault protein-like"/>
    <property type="match status" value="1"/>
</dbReference>
<dbReference type="Gene3D" id="2.30.30.570">
    <property type="match status" value="1"/>
</dbReference>
<dbReference type="AlphaFoldDB" id="A0A8T0D1W7"/>
<name>A0A8T0D1W7_9TREM</name>
<evidence type="ECO:0000313" key="4">
    <source>
        <dbReference type="Proteomes" id="UP000699462"/>
    </source>
</evidence>
<dbReference type="EMBL" id="JTDF01021592">
    <property type="protein sequence ID" value="KAF8561642.1"/>
    <property type="molecule type" value="Genomic_DNA"/>
</dbReference>
<dbReference type="InterPro" id="IPR021870">
    <property type="entry name" value="MVP_shoulder"/>
</dbReference>
<dbReference type="InterPro" id="IPR040989">
    <property type="entry name" value="Vault_3"/>
</dbReference>
<dbReference type="GO" id="GO:0005737">
    <property type="term" value="C:cytoplasm"/>
    <property type="evidence" value="ECO:0007669"/>
    <property type="project" value="TreeGrafter"/>
</dbReference>
<dbReference type="Gene3D" id="6.10.250.720">
    <property type="match status" value="1"/>
</dbReference>
<feature type="domain" description="Major vault protein repeat" evidence="2">
    <location>
        <begin position="77"/>
        <end position="138"/>
    </location>
</feature>
<accession>A0A8T0D1W7</accession>
<dbReference type="Pfam" id="PF17795">
    <property type="entry name" value="Vault_3"/>
    <property type="match status" value="1"/>
</dbReference>
<protein>
    <recommendedName>
        <fullName evidence="5">Major vault protein</fullName>
    </recommendedName>
</protein>
<dbReference type="FunFam" id="3.30.479.30:FF:000010">
    <property type="entry name" value="major vault protein-like"/>
    <property type="match status" value="1"/>
</dbReference>
<dbReference type="Gene3D" id="3.30.479.30">
    <property type="entry name" value="Band 7 domain"/>
    <property type="match status" value="1"/>
</dbReference>
<evidence type="ECO:0000259" key="2">
    <source>
        <dbReference type="Pfam" id="PF17795"/>
    </source>
</evidence>
<evidence type="ECO:0000259" key="1">
    <source>
        <dbReference type="Pfam" id="PF11978"/>
    </source>
</evidence>
<dbReference type="Pfam" id="PF11978">
    <property type="entry name" value="MVP_shoulder"/>
    <property type="match status" value="1"/>
</dbReference>
<dbReference type="CDD" id="cd08825">
    <property type="entry name" value="MVP_shoulder"/>
    <property type="match status" value="1"/>
</dbReference>
<dbReference type="OrthoDB" id="6125719at2759"/>
<dbReference type="PROSITE" id="PS50096">
    <property type="entry name" value="IQ"/>
    <property type="match status" value="1"/>
</dbReference>
<dbReference type="Proteomes" id="UP000699462">
    <property type="component" value="Unassembled WGS sequence"/>
</dbReference>
<dbReference type="InterPro" id="IPR036013">
    <property type="entry name" value="Band_7/SPFH_dom_sf"/>
</dbReference>
<sequence length="489" mass="54314">MLTEDEEHWEKELPTGIRELLEDEELRFLNRSHLAIMKCVPASAECQMSYCYAECEEAGEFVDSSLILPEEPKPFPVISLQIPHNAAAQVNDYKQNKSRVEFGPVLVMLGPHEQFTLLSLSGGKPKRPNVVKSLYLLLGPDFVTDMVVVETADHARLSLQLSYNWIFDTTEAMENPVEADKLFSVPDFVGDTCKAMASRIRGAVASVTFDNFHKASWTGFQNSARIIRAACLGLDESGKVQNSCMFTENRLRITGVDIQAVAPTDERTRELLMKSVQMAIEITTSSLEAAARHEATRLEQEARGRLERQKILDETEVEKSKKKLLEMQITATALESTGEARAKALAQAESERIKGLSAVEQSASHVEEKRIRMEAELQRMERIRQLELSHMEARHALELKLQQSRAQMEASRFNRMVKAVSHHTLGLMATAGAEHDVQMLQALGLRSTLITDGSAPINLFTTAAGLLGHVRDQSSADAALNAASSQALK</sequence>
<dbReference type="PANTHER" id="PTHR14165">
    <property type="entry name" value="MAJOR VAULT PROTEIN"/>
    <property type="match status" value="1"/>
</dbReference>
<proteinExistence type="predicted"/>
<reference evidence="3 4" key="1">
    <citation type="submission" date="2019-07" db="EMBL/GenBank/DDBJ databases">
        <title>Annotation for the trematode Paragonimus westermani.</title>
        <authorList>
            <person name="Choi Y.-J."/>
        </authorList>
    </citation>
    <scope>NUCLEOTIDE SEQUENCE [LARGE SCALE GENOMIC DNA]</scope>
    <source>
        <strain evidence="3">180907_Pwestermani</strain>
    </source>
</reference>